<dbReference type="FunCoup" id="C5DIF8">
    <property type="interactions" value="25"/>
</dbReference>
<dbReference type="GeneID" id="8292174"/>
<name>C5DIF8_LACTC</name>
<keyword evidence="3" id="KW-1185">Reference proteome</keyword>
<dbReference type="STRING" id="559295.C5DIF8"/>
<dbReference type="KEGG" id="lth:KLTH0E12188g"/>
<dbReference type="Pfam" id="PF12697">
    <property type="entry name" value="Abhydrolase_6"/>
    <property type="match status" value="1"/>
</dbReference>
<organism evidence="2 3">
    <name type="scientific">Lachancea thermotolerans (strain ATCC 56472 / CBS 6340 / NRRL Y-8284)</name>
    <name type="common">Yeast</name>
    <name type="synonym">Kluyveromyces thermotolerans</name>
    <dbReference type="NCBI Taxonomy" id="559295"/>
    <lineage>
        <taxon>Eukaryota</taxon>
        <taxon>Fungi</taxon>
        <taxon>Dikarya</taxon>
        <taxon>Ascomycota</taxon>
        <taxon>Saccharomycotina</taxon>
        <taxon>Saccharomycetes</taxon>
        <taxon>Saccharomycetales</taxon>
        <taxon>Saccharomycetaceae</taxon>
        <taxon>Lachancea</taxon>
    </lineage>
</organism>
<dbReference type="GO" id="GO:0046464">
    <property type="term" value="P:acylglycerol catabolic process"/>
    <property type="evidence" value="ECO:0007669"/>
    <property type="project" value="TreeGrafter"/>
</dbReference>
<protein>
    <submittedName>
        <fullName evidence="2">KLTH0E12188p</fullName>
    </submittedName>
</protein>
<dbReference type="InterPro" id="IPR000073">
    <property type="entry name" value="AB_hydrolase_1"/>
</dbReference>
<dbReference type="HOGENOM" id="CLU_068926_0_0_1"/>
<dbReference type="Proteomes" id="UP000002036">
    <property type="component" value="Chromosome E"/>
</dbReference>
<dbReference type="AlphaFoldDB" id="C5DIF8"/>
<dbReference type="InterPro" id="IPR050266">
    <property type="entry name" value="AB_hydrolase_sf"/>
</dbReference>
<feature type="domain" description="AB hydrolase-1" evidence="1">
    <location>
        <begin position="82"/>
        <end position="325"/>
    </location>
</feature>
<dbReference type="Gene3D" id="3.40.50.1820">
    <property type="entry name" value="alpha/beta hydrolase"/>
    <property type="match status" value="1"/>
</dbReference>
<dbReference type="EMBL" id="CU928169">
    <property type="protein sequence ID" value="CAR23569.1"/>
    <property type="molecule type" value="Genomic_DNA"/>
</dbReference>
<dbReference type="eggNOG" id="ENOG502QVGS">
    <property type="taxonomic scope" value="Eukaryota"/>
</dbReference>
<dbReference type="OrthoDB" id="428974at2759"/>
<dbReference type="GO" id="GO:0047372">
    <property type="term" value="F:monoacylglycerol lipase activity"/>
    <property type="evidence" value="ECO:0007669"/>
    <property type="project" value="TreeGrafter"/>
</dbReference>
<dbReference type="PRINTS" id="PR00111">
    <property type="entry name" value="ABHYDROLASE"/>
</dbReference>
<dbReference type="GO" id="GO:0016020">
    <property type="term" value="C:membrane"/>
    <property type="evidence" value="ECO:0007669"/>
    <property type="project" value="TreeGrafter"/>
</dbReference>
<dbReference type="InParanoid" id="C5DIF8"/>
<dbReference type="OMA" id="YRKLWQF"/>
<reference evidence="2 3" key="1">
    <citation type="journal article" date="2009" name="Genome Res.">
        <title>Comparative genomics of protoploid Saccharomycetaceae.</title>
        <authorList>
            <consortium name="The Genolevures Consortium"/>
            <person name="Souciet J.-L."/>
            <person name="Dujon B."/>
            <person name="Gaillardin C."/>
            <person name="Johnston M."/>
            <person name="Baret P.V."/>
            <person name="Cliften P."/>
            <person name="Sherman D.J."/>
            <person name="Weissenbach J."/>
            <person name="Westhof E."/>
            <person name="Wincker P."/>
            <person name="Jubin C."/>
            <person name="Poulain J."/>
            <person name="Barbe V."/>
            <person name="Segurens B."/>
            <person name="Artiguenave F."/>
            <person name="Anthouard V."/>
            <person name="Vacherie B."/>
            <person name="Val M.-E."/>
            <person name="Fulton R.S."/>
            <person name="Minx P."/>
            <person name="Wilson R."/>
            <person name="Durrens P."/>
            <person name="Jean G."/>
            <person name="Marck C."/>
            <person name="Martin T."/>
            <person name="Nikolski M."/>
            <person name="Rolland T."/>
            <person name="Seret M.-L."/>
            <person name="Casaregola S."/>
            <person name="Despons L."/>
            <person name="Fairhead C."/>
            <person name="Fischer G."/>
            <person name="Lafontaine I."/>
            <person name="Leh V."/>
            <person name="Lemaire M."/>
            <person name="de Montigny J."/>
            <person name="Neuveglise C."/>
            <person name="Thierry A."/>
            <person name="Blanc-Lenfle I."/>
            <person name="Bleykasten C."/>
            <person name="Diffels J."/>
            <person name="Fritsch E."/>
            <person name="Frangeul L."/>
            <person name="Goeffon A."/>
            <person name="Jauniaux N."/>
            <person name="Kachouri-Lafond R."/>
            <person name="Payen C."/>
            <person name="Potier S."/>
            <person name="Pribylova L."/>
            <person name="Ozanne C."/>
            <person name="Richard G.-F."/>
            <person name="Sacerdot C."/>
            <person name="Straub M.-L."/>
            <person name="Talla E."/>
        </authorList>
    </citation>
    <scope>NUCLEOTIDE SEQUENCE [LARGE SCALE GENOMIC DNA]</scope>
    <source>
        <strain evidence="3">ATCC 56472 / CBS 6340 / NRRL Y-8284</strain>
    </source>
</reference>
<evidence type="ECO:0000313" key="3">
    <source>
        <dbReference type="Proteomes" id="UP000002036"/>
    </source>
</evidence>
<gene>
    <name evidence="2" type="ordered locus">KLTH0E12188g</name>
</gene>
<dbReference type="PANTHER" id="PTHR43798:SF5">
    <property type="entry name" value="MONOACYLGLYCEROL LIPASE ABHD6"/>
    <property type="match status" value="1"/>
</dbReference>
<evidence type="ECO:0000313" key="2">
    <source>
        <dbReference type="EMBL" id="CAR23569.1"/>
    </source>
</evidence>
<dbReference type="RefSeq" id="XP_002554006.1">
    <property type="nucleotide sequence ID" value="XM_002553960.1"/>
</dbReference>
<dbReference type="PANTHER" id="PTHR43798">
    <property type="entry name" value="MONOACYLGLYCEROL LIPASE"/>
    <property type="match status" value="1"/>
</dbReference>
<evidence type="ECO:0000259" key="1">
    <source>
        <dbReference type="Pfam" id="PF12697"/>
    </source>
</evidence>
<proteinExistence type="predicted"/>
<accession>C5DIF8</accession>
<sequence length="336" mass="38305">MAHKEILGDATQILGPLSGLSVDQIVEKYSNNKDLSTAILKEPLDFENSFLAEHERFLQVGTTRLRTSHNIKHQHGEGPIYLFFHGLGGNLTQFEPLLRLLGELNEGFVAMDLPGFGLSEEQDGYQMLQVTQVIHDAFLQITDHKKIILVGHSMGCHLVLHFAILFGLEFDIKDSVFLSPPAPTLPQLQKVSTRLALSVLCRLPFLFDWYRSYFDQSKGLESSGIKQFFYEGDCYRKLWQFHYNVQIRSRSLVAYLRGWVPVDWPKVGVIPSAVVITGEKDPVTPLDNAKTFFHALEEHIRHTKFISIEDCSHNICFDQPEQVAKQFLEEVINRHG</sequence>
<dbReference type="SUPFAM" id="SSF53474">
    <property type="entry name" value="alpha/beta-Hydrolases"/>
    <property type="match status" value="1"/>
</dbReference>
<dbReference type="InterPro" id="IPR029058">
    <property type="entry name" value="AB_hydrolase_fold"/>
</dbReference>